<protein>
    <submittedName>
        <fullName evidence="2">Uncharacterized protein</fullName>
    </submittedName>
</protein>
<organism evidence="2 3">
    <name type="scientific">Terfezia boudieri ATCC MYA-4762</name>
    <dbReference type="NCBI Taxonomy" id="1051890"/>
    <lineage>
        <taxon>Eukaryota</taxon>
        <taxon>Fungi</taxon>
        <taxon>Dikarya</taxon>
        <taxon>Ascomycota</taxon>
        <taxon>Pezizomycotina</taxon>
        <taxon>Pezizomycetes</taxon>
        <taxon>Pezizales</taxon>
        <taxon>Pezizaceae</taxon>
        <taxon>Terfezia</taxon>
    </lineage>
</organism>
<gene>
    <name evidence="2" type="ORF">L211DRAFT_565000</name>
</gene>
<evidence type="ECO:0000313" key="2">
    <source>
        <dbReference type="EMBL" id="RPB27684.1"/>
    </source>
</evidence>
<keyword evidence="3" id="KW-1185">Reference proteome</keyword>
<sequence length="199" mass="20520">MAQRSARARSKLDKISQSSSGPSQFTQGHSTASAPPSVAGSSSPAPFGAYHNVSRSTSFNPATGLLTPSASSIATGSSGYSSAQHSHPGGGSGGGRHGFPFYNKNGAAVRKSAIRAIFEGKSDKIRGRIEDVLRNKKSASESTTNSGYTLGGGLKKLGDIREDKLLPVKRWDAGGKTGAAGWDNLQKVNGNGSSKPHMC</sequence>
<feature type="compositionally biased region" description="Polar residues" evidence="1">
    <location>
        <begin position="15"/>
        <end position="29"/>
    </location>
</feature>
<name>A0A3N4LXR4_9PEZI</name>
<feature type="compositionally biased region" description="Gly residues" evidence="1">
    <location>
        <begin position="88"/>
        <end position="97"/>
    </location>
</feature>
<feature type="region of interest" description="Disordered" evidence="1">
    <location>
        <begin position="73"/>
        <end position="98"/>
    </location>
</feature>
<feature type="region of interest" description="Disordered" evidence="1">
    <location>
        <begin position="1"/>
        <end position="54"/>
    </location>
</feature>
<evidence type="ECO:0000313" key="3">
    <source>
        <dbReference type="Proteomes" id="UP000267821"/>
    </source>
</evidence>
<accession>A0A3N4LXR4</accession>
<feature type="compositionally biased region" description="Low complexity" evidence="1">
    <location>
        <begin position="73"/>
        <end position="87"/>
    </location>
</feature>
<dbReference type="Proteomes" id="UP000267821">
    <property type="component" value="Unassembled WGS sequence"/>
</dbReference>
<dbReference type="AlphaFoldDB" id="A0A3N4LXR4"/>
<proteinExistence type="predicted"/>
<feature type="compositionally biased region" description="Low complexity" evidence="1">
    <location>
        <begin position="30"/>
        <end position="46"/>
    </location>
</feature>
<dbReference type="EMBL" id="ML121531">
    <property type="protein sequence ID" value="RPB27684.1"/>
    <property type="molecule type" value="Genomic_DNA"/>
</dbReference>
<evidence type="ECO:0000256" key="1">
    <source>
        <dbReference type="SAM" id="MobiDB-lite"/>
    </source>
</evidence>
<reference evidence="2 3" key="1">
    <citation type="journal article" date="2018" name="Nat. Ecol. Evol.">
        <title>Pezizomycetes genomes reveal the molecular basis of ectomycorrhizal truffle lifestyle.</title>
        <authorList>
            <person name="Murat C."/>
            <person name="Payen T."/>
            <person name="Noel B."/>
            <person name="Kuo A."/>
            <person name="Morin E."/>
            <person name="Chen J."/>
            <person name="Kohler A."/>
            <person name="Krizsan K."/>
            <person name="Balestrini R."/>
            <person name="Da Silva C."/>
            <person name="Montanini B."/>
            <person name="Hainaut M."/>
            <person name="Levati E."/>
            <person name="Barry K.W."/>
            <person name="Belfiori B."/>
            <person name="Cichocki N."/>
            <person name="Clum A."/>
            <person name="Dockter R.B."/>
            <person name="Fauchery L."/>
            <person name="Guy J."/>
            <person name="Iotti M."/>
            <person name="Le Tacon F."/>
            <person name="Lindquist E.A."/>
            <person name="Lipzen A."/>
            <person name="Malagnac F."/>
            <person name="Mello A."/>
            <person name="Molinier V."/>
            <person name="Miyauchi S."/>
            <person name="Poulain J."/>
            <person name="Riccioni C."/>
            <person name="Rubini A."/>
            <person name="Sitrit Y."/>
            <person name="Splivallo R."/>
            <person name="Traeger S."/>
            <person name="Wang M."/>
            <person name="Zifcakova L."/>
            <person name="Wipf D."/>
            <person name="Zambonelli A."/>
            <person name="Paolocci F."/>
            <person name="Nowrousian M."/>
            <person name="Ottonello S."/>
            <person name="Baldrian P."/>
            <person name="Spatafora J.W."/>
            <person name="Henrissat B."/>
            <person name="Nagy L.G."/>
            <person name="Aury J.M."/>
            <person name="Wincker P."/>
            <person name="Grigoriev I.V."/>
            <person name="Bonfante P."/>
            <person name="Martin F.M."/>
        </authorList>
    </citation>
    <scope>NUCLEOTIDE SEQUENCE [LARGE SCALE GENOMIC DNA]</scope>
    <source>
        <strain evidence="2 3">ATCC MYA-4762</strain>
    </source>
</reference>
<dbReference type="InParanoid" id="A0A3N4LXR4"/>